<organism evidence="1">
    <name type="scientific">Rhizophora mucronata</name>
    <name type="common">Asiatic mangrove</name>
    <dbReference type="NCBI Taxonomy" id="61149"/>
    <lineage>
        <taxon>Eukaryota</taxon>
        <taxon>Viridiplantae</taxon>
        <taxon>Streptophyta</taxon>
        <taxon>Embryophyta</taxon>
        <taxon>Tracheophyta</taxon>
        <taxon>Spermatophyta</taxon>
        <taxon>Magnoliopsida</taxon>
        <taxon>eudicotyledons</taxon>
        <taxon>Gunneridae</taxon>
        <taxon>Pentapetalae</taxon>
        <taxon>rosids</taxon>
        <taxon>fabids</taxon>
        <taxon>Malpighiales</taxon>
        <taxon>Rhizophoraceae</taxon>
        <taxon>Rhizophora</taxon>
    </lineage>
</organism>
<dbReference type="EMBL" id="GGEC01008325">
    <property type="protein sequence ID" value="MBW88808.1"/>
    <property type="molecule type" value="Transcribed_RNA"/>
</dbReference>
<name>A0A2P2J5N1_RHIMU</name>
<evidence type="ECO:0000313" key="1">
    <source>
        <dbReference type="EMBL" id="MBW88808.1"/>
    </source>
</evidence>
<reference evidence="1" key="1">
    <citation type="submission" date="2018-02" db="EMBL/GenBank/DDBJ databases">
        <title>Rhizophora mucronata_Transcriptome.</title>
        <authorList>
            <person name="Meera S.P."/>
            <person name="Sreeshan A."/>
            <person name="Augustine A."/>
        </authorList>
    </citation>
    <scope>NUCLEOTIDE SEQUENCE</scope>
    <source>
        <tissue evidence="1">Leaf</tissue>
    </source>
</reference>
<accession>A0A2P2J5N1</accession>
<proteinExistence type="predicted"/>
<protein>
    <submittedName>
        <fullName evidence="1">Uncharacterized protein</fullName>
    </submittedName>
</protein>
<sequence length="72" mass="7748">MFESCQQSICESPSLDSTALETCALGHPFCLIMKGSDLVIQPGGNNTALQSCRFLDHTHSPSDPSLTCSWMA</sequence>
<dbReference type="AlphaFoldDB" id="A0A2P2J5N1"/>